<dbReference type="GO" id="GO:0004022">
    <property type="term" value="F:alcohol dehydrogenase (NAD+) activity"/>
    <property type="evidence" value="ECO:0007669"/>
    <property type="project" value="UniProtKB-EC"/>
</dbReference>
<evidence type="ECO:0000313" key="3">
    <source>
        <dbReference type="Proteomes" id="UP000247459"/>
    </source>
</evidence>
<evidence type="ECO:0000313" key="2">
    <source>
        <dbReference type="EMBL" id="PYY26695.1"/>
    </source>
</evidence>
<organism evidence="2 3">
    <name type="scientific">Paenibacillus illinoisensis</name>
    <dbReference type="NCBI Taxonomy" id="59845"/>
    <lineage>
        <taxon>Bacteria</taxon>
        <taxon>Bacillati</taxon>
        <taxon>Bacillota</taxon>
        <taxon>Bacilli</taxon>
        <taxon>Bacillales</taxon>
        <taxon>Paenibacillaceae</taxon>
        <taxon>Paenibacillus</taxon>
    </lineage>
</organism>
<dbReference type="InterPro" id="IPR051397">
    <property type="entry name" value="Zn-ADH-like_protein"/>
</dbReference>
<dbReference type="InterPro" id="IPR013154">
    <property type="entry name" value="ADH-like_N"/>
</dbReference>
<dbReference type="GO" id="GO:0043957">
    <property type="term" value="F:acryloyl-CoA reductase (NADPH) activity"/>
    <property type="evidence" value="ECO:0007669"/>
    <property type="project" value="TreeGrafter"/>
</dbReference>
<name>A0A2W0CED7_9BACL</name>
<dbReference type="NCBIfam" id="TIGR02823">
    <property type="entry name" value="oxido_YhdH"/>
    <property type="match status" value="1"/>
</dbReference>
<dbReference type="Pfam" id="PF08240">
    <property type="entry name" value="ADH_N"/>
    <property type="match status" value="1"/>
</dbReference>
<proteinExistence type="predicted"/>
<dbReference type="AlphaFoldDB" id="A0A2W0CED7"/>
<dbReference type="EMBL" id="PRLG01000029">
    <property type="protein sequence ID" value="PYY26695.1"/>
    <property type="molecule type" value="Genomic_DNA"/>
</dbReference>
<dbReference type="InterPro" id="IPR020843">
    <property type="entry name" value="ER"/>
</dbReference>
<dbReference type="InterPro" id="IPR014188">
    <property type="entry name" value="Acrylyl-CoA_reductase_AcuI"/>
</dbReference>
<dbReference type="EC" id="1.1.1.1" evidence="2"/>
<dbReference type="RefSeq" id="WP_110822573.1">
    <property type="nucleotide sequence ID" value="NZ_PRLG01000029.1"/>
</dbReference>
<keyword evidence="2" id="KW-0560">Oxidoreductase</keyword>
<dbReference type="Proteomes" id="UP000247459">
    <property type="component" value="Unassembled WGS sequence"/>
</dbReference>
<dbReference type="PANTHER" id="PTHR43677:SF1">
    <property type="entry name" value="ACRYLYL-COA REDUCTASE ACUI-RELATED"/>
    <property type="match status" value="1"/>
</dbReference>
<dbReference type="Gene3D" id="3.90.180.10">
    <property type="entry name" value="Medium-chain alcohol dehydrogenases, catalytic domain"/>
    <property type="match status" value="1"/>
</dbReference>
<dbReference type="SUPFAM" id="SSF51735">
    <property type="entry name" value="NAD(P)-binding Rossmann-fold domains"/>
    <property type="match status" value="1"/>
</dbReference>
<reference evidence="2 3" key="1">
    <citation type="submission" date="2018-01" db="EMBL/GenBank/DDBJ databases">
        <title>Genome sequence of the PGP bacterium Paenibacillus illinoisensis E3.</title>
        <authorList>
            <person name="Rolli E."/>
            <person name="Marasco R."/>
            <person name="Bessem C."/>
            <person name="Michoud G."/>
            <person name="Gaiarsa S."/>
            <person name="Borin S."/>
            <person name="Daffonchio D."/>
        </authorList>
    </citation>
    <scope>NUCLEOTIDE SEQUENCE [LARGE SCALE GENOMIC DNA]</scope>
    <source>
        <strain evidence="2 3">E3</strain>
    </source>
</reference>
<comment type="caution">
    <text evidence="2">The sequence shown here is derived from an EMBL/GenBank/DDBJ whole genome shotgun (WGS) entry which is preliminary data.</text>
</comment>
<dbReference type="SMART" id="SM00829">
    <property type="entry name" value="PKS_ER"/>
    <property type="match status" value="1"/>
</dbReference>
<feature type="domain" description="Enoyl reductase (ER)" evidence="1">
    <location>
        <begin position="17"/>
        <end position="330"/>
    </location>
</feature>
<dbReference type="PANTHER" id="PTHR43677">
    <property type="entry name" value="SHORT-CHAIN DEHYDROGENASE/REDUCTASE"/>
    <property type="match status" value="1"/>
</dbReference>
<sequence length="339" mass="35955">MENTFPAYVIRSQEQGGVKASVEQLKKEDLPNGDVTVQVQYSSVNYKDGLATIEKGGVVREYPMVPGIDLAGMVEESVSGRFAPGDRVISTGFEPGVSHFGGFSRYARLRSEWLVPLPPGLSEKEAMAIGTAGFTAALSVDALLQAGVTPDMGKILVTGATGGVGSMAVAILAKLGFEVTASTGKKKDQEKLLIDLGASHVITREEADAPAKGAMGKQLWAGVVDPAAGPALAERLKQVQYGGAVAVSGLTAGSRFESTVFPFIMRGIQLIGIDSVYCPMERRERLWNLLGGDWKPDRALELGIQEITWAQLPHTLENILQGGAVGRTVVNTMAEIPTE</sequence>
<accession>A0A2W0CED7</accession>
<dbReference type="InterPro" id="IPR011032">
    <property type="entry name" value="GroES-like_sf"/>
</dbReference>
<dbReference type="SUPFAM" id="SSF50129">
    <property type="entry name" value="GroES-like"/>
    <property type="match status" value="1"/>
</dbReference>
<dbReference type="Gene3D" id="3.40.50.720">
    <property type="entry name" value="NAD(P)-binding Rossmann-like Domain"/>
    <property type="match status" value="1"/>
</dbReference>
<protein>
    <submittedName>
        <fullName evidence="2">Quinone oxidoreductase YhdH-YhfP family protein</fullName>
        <ecNumber evidence="2">1.1.1.1</ecNumber>
    </submittedName>
</protein>
<dbReference type="OrthoDB" id="9782155at2"/>
<dbReference type="InterPro" id="IPR036291">
    <property type="entry name" value="NAD(P)-bd_dom_sf"/>
</dbReference>
<evidence type="ECO:0000259" key="1">
    <source>
        <dbReference type="SMART" id="SM00829"/>
    </source>
</evidence>
<gene>
    <name evidence="2" type="ORF">PIL02S_06110</name>
</gene>
<dbReference type="InterPro" id="IPR013149">
    <property type="entry name" value="ADH-like_C"/>
</dbReference>
<dbReference type="Pfam" id="PF00107">
    <property type="entry name" value="ADH_zinc_N"/>
    <property type="match status" value="1"/>
</dbReference>